<proteinExistence type="predicted"/>
<dbReference type="Pfam" id="PF06078">
    <property type="entry name" value="DUF937"/>
    <property type="match status" value="2"/>
</dbReference>
<keyword evidence="4" id="KW-1185">Reference proteome</keyword>
<evidence type="ECO:0000313" key="3">
    <source>
        <dbReference type="EMBL" id="MFC4638943.1"/>
    </source>
</evidence>
<dbReference type="Proteomes" id="UP001595952">
    <property type="component" value="Unassembled WGS sequence"/>
</dbReference>
<evidence type="ECO:0000256" key="1">
    <source>
        <dbReference type="SAM" id="MobiDB-lite"/>
    </source>
</evidence>
<dbReference type="InterPro" id="IPR009282">
    <property type="entry name" value="DUF937"/>
</dbReference>
<organism evidence="3 4">
    <name type="scientific">Deinococcus hohokamensis</name>
    <dbReference type="NCBI Taxonomy" id="309883"/>
    <lineage>
        <taxon>Bacteria</taxon>
        <taxon>Thermotogati</taxon>
        <taxon>Deinococcota</taxon>
        <taxon>Deinococci</taxon>
        <taxon>Deinococcales</taxon>
        <taxon>Deinococcaceae</taxon>
        <taxon>Deinococcus</taxon>
    </lineage>
</organism>
<feature type="transmembrane region" description="Helical" evidence="2">
    <location>
        <begin position="400"/>
        <end position="418"/>
    </location>
</feature>
<protein>
    <submittedName>
        <fullName evidence="3">DUF937 domain-containing protein</fullName>
    </submittedName>
</protein>
<evidence type="ECO:0000313" key="4">
    <source>
        <dbReference type="Proteomes" id="UP001595952"/>
    </source>
</evidence>
<keyword evidence="2" id="KW-0472">Membrane</keyword>
<comment type="caution">
    <text evidence="3">The sequence shown here is derived from an EMBL/GenBank/DDBJ whole genome shotgun (WGS) entry which is preliminary data.</text>
</comment>
<name>A0ABV9IAI0_9DEIO</name>
<gene>
    <name evidence="3" type="ORF">ACFO0D_11405</name>
</gene>
<keyword evidence="2" id="KW-0812">Transmembrane</keyword>
<sequence>MNVTDLLRTYFGDEAAQHLGAAAGLDERSARQVLAAGLPLQLQALADQAGHAEGRALLGEALENLPAFGHVSAALTGPGGATQLHQAGELLAPALLGAANSRMVEAATAASGAAPERVRHLLDLALPLLLSFVGQQAGERDLGSLLSGLRYPGAAEVHLGTEENPGGADLEEPSSGRPVAADRGLTPSSLLDFYKTQFSGENAERIGVAAGIAHGGQRATSAALPLVLDALVHRGRTESGAADILNLARVFLGLSGAGGQLKLGVLADRAALERLEGEGSGLLDGFFGHVDELTGRLETALGGSDRSARRLLSLLLPLVLSVLGRRAQEEDLNAEGLSRLLGDLSGSLAGLLPAGLTGLSALLGRRHLAVVAVPQLVAAGPTTTAVAASMLSPPRQRRGWLWWLIPLLLLLLGGCWLLRPKPTLPPSTQQSRSIPVIAVQGPRVQSSLPSRALSLSGTALKSALTDDQMTP</sequence>
<accession>A0ABV9IAI0</accession>
<feature type="region of interest" description="Disordered" evidence="1">
    <location>
        <begin position="159"/>
        <end position="179"/>
    </location>
</feature>
<dbReference type="RefSeq" id="WP_380061948.1">
    <property type="nucleotide sequence ID" value="NZ_JBHSEI010000008.1"/>
</dbReference>
<dbReference type="EMBL" id="JBHSEI010000008">
    <property type="protein sequence ID" value="MFC4638943.1"/>
    <property type="molecule type" value="Genomic_DNA"/>
</dbReference>
<reference evidence="4" key="1">
    <citation type="journal article" date="2019" name="Int. J. Syst. Evol. Microbiol.">
        <title>The Global Catalogue of Microorganisms (GCM) 10K type strain sequencing project: providing services to taxonomists for standard genome sequencing and annotation.</title>
        <authorList>
            <consortium name="The Broad Institute Genomics Platform"/>
            <consortium name="The Broad Institute Genome Sequencing Center for Infectious Disease"/>
            <person name="Wu L."/>
            <person name="Ma J."/>
        </authorList>
    </citation>
    <scope>NUCLEOTIDE SEQUENCE [LARGE SCALE GENOMIC DNA]</scope>
    <source>
        <strain evidence="4">CCUG 55995</strain>
    </source>
</reference>
<keyword evidence="2" id="KW-1133">Transmembrane helix</keyword>
<evidence type="ECO:0000256" key="2">
    <source>
        <dbReference type="SAM" id="Phobius"/>
    </source>
</evidence>